<sequence>MEKGYDSDDDNSSQCTRQGILLRILIAAFAIVTLLLIIIAIALILTQKPIDLSLAPTGNESQNYQQYHRFKANYAKFTFDQLFSGKMFLLESFDHQWLPDGSLLTRKDEYTAMTNEALRYPPDSFESHIFLDDYDLASSMSTNGKYAYRTQVIRQLFRYSTERVYTIVKIDNGTANEKFSWQVGPIKNATIQAFYWNPSEGSNDFIFVHNFNVYYQEDPEHPEKAIQLTTDGDYYFRYGVANWLYEEEILEKPDAVWWSKTGQYVSFLRFDDKQVNRVFLPTYSSNDPYVEYFELPYPKAGVPHNTEVTQFIWDREKNKIVEALAPDELRTQNESYYVFQNVWMETPYGLHDLGRERLISVWANREQTKIYFTLCNETDCIVTFTQEFSVAGRRMWSEPEEVGNIFTTKTGFFTILPHYNKADNNIYNHIAHIELETSGTGKVTKWIGENYDVVKIEGYYEEKDIITFSAYGIGIGTYGLYSVAKAANRKLETAISQLNSLLEDCVHGSYNVDPTGKRAALLCSTPFDNARLFLMNVDKPRSNVLLDGGTHAVLPFDKLNLTYGEAELPSGITAQFELIQPPKITEGQKLPLILDLYGGPNTKRVLQKTPTPHYIQISSQYQVAVGIVDVRGTAGHGWNTKEPVFRNMGKPEAQDTLDMIQVLLKKFPFLDEDNVAVIGWSYGGYLATQIAIRDQGDSVKCAAAIAPVTDFSYYDTAYTERYLGLPLDNPQGYDRTNLIPHAKNLTNVKYFLAHGEKDDNVHYQNSARWSEALQLRNIHFRQLVYANEAHSLTNKVKHLYSEIQQFFVECFEPFH</sequence>
<dbReference type="SUPFAM" id="SSF82171">
    <property type="entry name" value="DPP6 N-terminal domain-like"/>
    <property type="match status" value="1"/>
</dbReference>
<dbReference type="Gene3D" id="3.40.50.1820">
    <property type="entry name" value="alpha/beta hydrolase"/>
    <property type="match status" value="1"/>
</dbReference>
<keyword evidence="1" id="KW-1133">Transmembrane helix</keyword>
<dbReference type="Proteomes" id="UP001152747">
    <property type="component" value="Unassembled WGS sequence"/>
</dbReference>
<dbReference type="GO" id="GO:0008236">
    <property type="term" value="F:serine-type peptidase activity"/>
    <property type="evidence" value="ECO:0007669"/>
    <property type="project" value="InterPro"/>
</dbReference>
<dbReference type="InterPro" id="IPR001375">
    <property type="entry name" value="Peptidase_S9_cat"/>
</dbReference>
<dbReference type="InterPro" id="IPR002469">
    <property type="entry name" value="Peptidase_S9B_N"/>
</dbReference>
<dbReference type="AlphaFoldDB" id="A0A9P1J4Z8"/>
<feature type="domain" description="Dipeptidylpeptidase IV N-terminal" evidence="3">
    <location>
        <begin position="143"/>
        <end position="527"/>
    </location>
</feature>
<evidence type="ECO:0000259" key="3">
    <source>
        <dbReference type="Pfam" id="PF00930"/>
    </source>
</evidence>
<evidence type="ECO:0000313" key="4">
    <source>
        <dbReference type="EMBL" id="CAI5455843.1"/>
    </source>
</evidence>
<evidence type="ECO:0000256" key="1">
    <source>
        <dbReference type="SAM" id="Phobius"/>
    </source>
</evidence>
<dbReference type="Gene3D" id="2.140.10.30">
    <property type="entry name" value="Dipeptidylpeptidase IV, N-terminal domain"/>
    <property type="match status" value="1"/>
</dbReference>
<protein>
    <submittedName>
        <fullName evidence="4">Uncharacterized protein</fullName>
    </submittedName>
</protein>
<dbReference type="GO" id="GO:0005886">
    <property type="term" value="C:plasma membrane"/>
    <property type="evidence" value="ECO:0007669"/>
    <property type="project" value="TreeGrafter"/>
</dbReference>
<dbReference type="PANTHER" id="PTHR11731:SF202">
    <property type="entry name" value="DIPEPTIDYL PEPTIDASE FAMILY MEMBER 2"/>
    <property type="match status" value="1"/>
</dbReference>
<comment type="caution">
    <text evidence="4">The sequence shown here is derived from an EMBL/GenBank/DDBJ whole genome shotgun (WGS) entry which is preliminary data.</text>
</comment>
<name>A0A9P1J4Z8_9PELO</name>
<dbReference type="GO" id="GO:0006508">
    <property type="term" value="P:proteolysis"/>
    <property type="evidence" value="ECO:0007669"/>
    <property type="project" value="InterPro"/>
</dbReference>
<proteinExistence type="predicted"/>
<dbReference type="OrthoDB" id="16520at2759"/>
<keyword evidence="1" id="KW-0812">Transmembrane</keyword>
<dbReference type="PANTHER" id="PTHR11731">
    <property type="entry name" value="PROTEASE FAMILY S9B,C DIPEPTIDYL-PEPTIDASE IV-RELATED"/>
    <property type="match status" value="1"/>
</dbReference>
<keyword evidence="5" id="KW-1185">Reference proteome</keyword>
<dbReference type="SUPFAM" id="SSF53474">
    <property type="entry name" value="alpha/beta-Hydrolases"/>
    <property type="match status" value="1"/>
</dbReference>
<keyword evidence="1" id="KW-0472">Membrane</keyword>
<dbReference type="InterPro" id="IPR050278">
    <property type="entry name" value="Serine_Prot_S9B/DPPIV"/>
</dbReference>
<dbReference type="InterPro" id="IPR029058">
    <property type="entry name" value="AB_hydrolase_fold"/>
</dbReference>
<evidence type="ECO:0000313" key="5">
    <source>
        <dbReference type="Proteomes" id="UP001152747"/>
    </source>
</evidence>
<accession>A0A9P1J4Z8</accession>
<feature type="domain" description="Peptidase S9 prolyl oligopeptidase catalytic" evidence="2">
    <location>
        <begin position="614"/>
        <end position="812"/>
    </location>
</feature>
<organism evidence="4 5">
    <name type="scientific">Caenorhabditis angaria</name>
    <dbReference type="NCBI Taxonomy" id="860376"/>
    <lineage>
        <taxon>Eukaryota</taxon>
        <taxon>Metazoa</taxon>
        <taxon>Ecdysozoa</taxon>
        <taxon>Nematoda</taxon>
        <taxon>Chromadorea</taxon>
        <taxon>Rhabditida</taxon>
        <taxon>Rhabditina</taxon>
        <taxon>Rhabditomorpha</taxon>
        <taxon>Rhabditoidea</taxon>
        <taxon>Rhabditidae</taxon>
        <taxon>Peloderinae</taxon>
        <taxon>Caenorhabditis</taxon>
    </lineage>
</organism>
<dbReference type="EMBL" id="CANHGI010000006">
    <property type="protein sequence ID" value="CAI5455843.1"/>
    <property type="molecule type" value="Genomic_DNA"/>
</dbReference>
<dbReference type="Pfam" id="PF00326">
    <property type="entry name" value="Peptidase_S9"/>
    <property type="match status" value="1"/>
</dbReference>
<reference evidence="4" key="1">
    <citation type="submission" date="2022-11" db="EMBL/GenBank/DDBJ databases">
        <authorList>
            <person name="Kikuchi T."/>
        </authorList>
    </citation>
    <scope>NUCLEOTIDE SEQUENCE</scope>
    <source>
        <strain evidence="4">PS1010</strain>
    </source>
</reference>
<feature type="transmembrane region" description="Helical" evidence="1">
    <location>
        <begin position="20"/>
        <end position="45"/>
    </location>
</feature>
<dbReference type="Pfam" id="PF00930">
    <property type="entry name" value="DPPIV_N"/>
    <property type="match status" value="1"/>
</dbReference>
<dbReference type="GO" id="GO:0008239">
    <property type="term" value="F:dipeptidyl-peptidase activity"/>
    <property type="evidence" value="ECO:0007669"/>
    <property type="project" value="TreeGrafter"/>
</dbReference>
<gene>
    <name evidence="4" type="ORF">CAMP_LOCUS18480</name>
</gene>
<evidence type="ECO:0000259" key="2">
    <source>
        <dbReference type="Pfam" id="PF00326"/>
    </source>
</evidence>